<dbReference type="EMBL" id="FNVT01000009">
    <property type="protein sequence ID" value="SEG95977.1"/>
    <property type="molecule type" value="Genomic_DNA"/>
</dbReference>
<dbReference type="Proteomes" id="UP000236732">
    <property type="component" value="Unassembled WGS sequence"/>
</dbReference>
<organism evidence="1 2">
    <name type="scientific">Nonomuraea solani</name>
    <dbReference type="NCBI Taxonomy" id="1144553"/>
    <lineage>
        <taxon>Bacteria</taxon>
        <taxon>Bacillati</taxon>
        <taxon>Actinomycetota</taxon>
        <taxon>Actinomycetes</taxon>
        <taxon>Streptosporangiales</taxon>
        <taxon>Streptosporangiaceae</taxon>
        <taxon>Nonomuraea</taxon>
    </lineage>
</organism>
<dbReference type="AlphaFoldDB" id="A0A1H6EDT6"/>
<proteinExistence type="predicted"/>
<reference evidence="1 2" key="1">
    <citation type="submission" date="2016-10" db="EMBL/GenBank/DDBJ databases">
        <authorList>
            <person name="de Groot N.N."/>
        </authorList>
    </citation>
    <scope>NUCLEOTIDE SEQUENCE [LARGE SCALE GENOMIC DNA]</scope>
    <source>
        <strain evidence="1 2">CGMCC 4.7037</strain>
    </source>
</reference>
<protein>
    <submittedName>
        <fullName evidence="1">Uncharacterized protein</fullName>
    </submittedName>
</protein>
<gene>
    <name evidence="1" type="ORF">SAMN05444920_109221</name>
</gene>
<keyword evidence="2" id="KW-1185">Reference proteome</keyword>
<sequence>MLIGAGPPEEYAQIMAVSGNFVTCGQPSDGIMSKVRPVNVLELEHDNAVRPPISRLT</sequence>
<name>A0A1H6EDT6_9ACTN</name>
<dbReference type="RefSeq" id="WP_160150449.1">
    <property type="nucleotide sequence ID" value="NZ_FNVT01000009.1"/>
</dbReference>
<evidence type="ECO:0000313" key="1">
    <source>
        <dbReference type="EMBL" id="SEG95977.1"/>
    </source>
</evidence>
<evidence type="ECO:0000313" key="2">
    <source>
        <dbReference type="Proteomes" id="UP000236732"/>
    </source>
</evidence>
<accession>A0A1H6EDT6</accession>